<evidence type="ECO:0000313" key="2">
    <source>
        <dbReference type="EMBL" id="MEC4177014.1"/>
    </source>
</evidence>
<gene>
    <name evidence="2" type="ORF">VIN30_11195</name>
</gene>
<evidence type="ECO:0000256" key="1">
    <source>
        <dbReference type="SAM" id="Phobius"/>
    </source>
</evidence>
<keyword evidence="1" id="KW-0472">Membrane</keyword>
<dbReference type="Proteomes" id="UP001349994">
    <property type="component" value="Unassembled WGS sequence"/>
</dbReference>
<keyword evidence="1" id="KW-1133">Transmembrane helix</keyword>
<dbReference type="EMBL" id="JAYMFF010000029">
    <property type="protein sequence ID" value="MEC4177014.1"/>
    <property type="molecule type" value="Genomic_DNA"/>
</dbReference>
<reference evidence="2 3" key="1">
    <citation type="submission" date="2024-01" db="EMBL/GenBank/DDBJ databases">
        <title>novel species in genus Adlercreutzia.</title>
        <authorList>
            <person name="Liu X."/>
        </authorList>
    </citation>
    <scope>NUCLEOTIDE SEQUENCE [LARGE SCALE GENOMIC DNA]</scope>
    <source>
        <strain evidence="2 3">R7</strain>
    </source>
</reference>
<keyword evidence="3" id="KW-1185">Reference proteome</keyword>
<name>A0ABU6IKN0_9ACTN</name>
<organism evidence="2 3">
    <name type="scientific">Adlercreutzia wanghongyangiae</name>
    <dbReference type="NCBI Taxonomy" id="3111451"/>
    <lineage>
        <taxon>Bacteria</taxon>
        <taxon>Bacillati</taxon>
        <taxon>Actinomycetota</taxon>
        <taxon>Coriobacteriia</taxon>
        <taxon>Eggerthellales</taxon>
        <taxon>Eggerthellaceae</taxon>
        <taxon>Adlercreutzia</taxon>
    </lineage>
</organism>
<feature type="transmembrane region" description="Helical" evidence="1">
    <location>
        <begin position="20"/>
        <end position="38"/>
    </location>
</feature>
<sequence>MTYVRDRRRRVAEFGRQAVVSAAVVVGFFLFMIVVYLGEMLS</sequence>
<comment type="caution">
    <text evidence="2">The sequence shown here is derived from an EMBL/GenBank/DDBJ whole genome shotgun (WGS) entry which is preliminary data.</text>
</comment>
<keyword evidence="1" id="KW-0812">Transmembrane</keyword>
<protein>
    <submittedName>
        <fullName evidence="2">Uncharacterized protein</fullName>
    </submittedName>
</protein>
<proteinExistence type="predicted"/>
<evidence type="ECO:0000313" key="3">
    <source>
        <dbReference type="Proteomes" id="UP001349994"/>
    </source>
</evidence>
<dbReference type="RefSeq" id="WP_326425545.1">
    <property type="nucleotide sequence ID" value="NZ_JAYMFF010000029.1"/>
</dbReference>
<accession>A0ABU6IKN0</accession>